<gene>
    <name evidence="2" type="ORF">E3T47_15575</name>
</gene>
<reference evidence="2 3" key="1">
    <citation type="submission" date="2019-03" db="EMBL/GenBank/DDBJ databases">
        <title>Genomics of glacier-inhabiting Cryobacterium strains.</title>
        <authorList>
            <person name="Liu Q."/>
            <person name="Xin Y.-H."/>
        </authorList>
    </citation>
    <scope>NUCLEOTIDE SEQUENCE [LARGE SCALE GENOMIC DNA]</scope>
    <source>
        <strain evidence="2 3">Sr36</strain>
    </source>
</reference>
<feature type="region of interest" description="Disordered" evidence="1">
    <location>
        <begin position="82"/>
        <end position="108"/>
    </location>
</feature>
<proteinExistence type="predicted"/>
<keyword evidence="3" id="KW-1185">Reference proteome</keyword>
<feature type="compositionally biased region" description="Basic residues" evidence="1">
    <location>
        <begin position="98"/>
        <end position="108"/>
    </location>
</feature>
<dbReference type="EMBL" id="SOHK01000024">
    <property type="protein sequence ID" value="TFD63082.1"/>
    <property type="molecule type" value="Genomic_DNA"/>
</dbReference>
<evidence type="ECO:0000256" key="1">
    <source>
        <dbReference type="SAM" id="MobiDB-lite"/>
    </source>
</evidence>
<dbReference type="AlphaFoldDB" id="A0A4V3IT05"/>
<protein>
    <submittedName>
        <fullName evidence="2">DUF4913 domain-containing protein</fullName>
    </submittedName>
</protein>
<comment type="caution">
    <text evidence="2">The sequence shown here is derived from an EMBL/GenBank/DDBJ whole genome shotgun (WGS) entry which is preliminary data.</text>
</comment>
<name>A0A4V3IT05_9MICO</name>
<sequence length="108" mass="12767">MLLYTESSHFQTRNRRVSPQAVTACWHSRPFPLSWSPAISDVAFSQARKALRLESTFGMSVRWRDHADHHMRMLMSPEGPFETYRNRKSAGDPLPPAHHLRRRWRARR</sequence>
<evidence type="ECO:0000313" key="2">
    <source>
        <dbReference type="EMBL" id="TFD63082.1"/>
    </source>
</evidence>
<organism evidence="2 3">
    <name type="scientific">Cryobacterium ruanii</name>
    <dbReference type="NCBI Taxonomy" id="1259197"/>
    <lineage>
        <taxon>Bacteria</taxon>
        <taxon>Bacillati</taxon>
        <taxon>Actinomycetota</taxon>
        <taxon>Actinomycetes</taxon>
        <taxon>Micrococcales</taxon>
        <taxon>Microbacteriaceae</taxon>
        <taxon>Cryobacterium</taxon>
    </lineage>
</organism>
<dbReference type="Pfam" id="PF16259">
    <property type="entry name" value="DUF4913"/>
    <property type="match status" value="1"/>
</dbReference>
<evidence type="ECO:0000313" key="3">
    <source>
        <dbReference type="Proteomes" id="UP000298154"/>
    </source>
</evidence>
<dbReference type="OrthoDB" id="4570343at2"/>
<accession>A0A4V3IT05</accession>
<dbReference type="InterPro" id="IPR032584">
    <property type="entry name" value="DUF4913"/>
</dbReference>
<dbReference type="Proteomes" id="UP000298154">
    <property type="component" value="Unassembled WGS sequence"/>
</dbReference>